<comment type="cofactor">
    <cofactor evidence="5">
        <name>FAD</name>
        <dbReference type="ChEBI" id="CHEBI:57692"/>
    </cofactor>
</comment>
<keyword evidence="5" id="KW-0285">Flavoprotein</keyword>
<evidence type="ECO:0000256" key="3">
    <source>
        <dbReference type="ARBA" id="ARBA00023002"/>
    </source>
</evidence>
<evidence type="ECO:0000256" key="4">
    <source>
        <dbReference type="ARBA" id="ARBA00023062"/>
    </source>
</evidence>
<dbReference type="InterPro" id="IPR029041">
    <property type="entry name" value="FAD-linked_oxidoreductase-like"/>
</dbReference>
<feature type="domain" description="Proline dehydrogenase" evidence="7">
    <location>
        <begin position="170"/>
        <end position="449"/>
    </location>
</feature>
<feature type="region of interest" description="Disordered" evidence="6">
    <location>
        <begin position="33"/>
        <end position="63"/>
    </location>
</feature>
<dbReference type="STRING" id="1448308.A0A2T2NIP8"/>
<evidence type="ECO:0000313" key="9">
    <source>
        <dbReference type="Proteomes" id="UP000240883"/>
    </source>
</evidence>
<evidence type="ECO:0000256" key="6">
    <source>
        <dbReference type="SAM" id="MobiDB-lite"/>
    </source>
</evidence>
<dbReference type="PANTHER" id="PTHR13914">
    <property type="entry name" value="PROLINE OXIDASE"/>
    <property type="match status" value="1"/>
</dbReference>
<evidence type="ECO:0000256" key="5">
    <source>
        <dbReference type="RuleBase" id="RU364054"/>
    </source>
</evidence>
<dbReference type="EMBL" id="KZ678137">
    <property type="protein sequence ID" value="PSN65304.1"/>
    <property type="molecule type" value="Genomic_DNA"/>
</dbReference>
<reference evidence="8 9" key="1">
    <citation type="journal article" date="2018" name="Front. Microbiol.">
        <title>Genome-Wide Analysis of Corynespora cassiicola Leaf Fall Disease Putative Effectors.</title>
        <authorList>
            <person name="Lopez D."/>
            <person name="Ribeiro S."/>
            <person name="Label P."/>
            <person name="Fumanal B."/>
            <person name="Venisse J.S."/>
            <person name="Kohler A."/>
            <person name="de Oliveira R.R."/>
            <person name="Labutti K."/>
            <person name="Lipzen A."/>
            <person name="Lail K."/>
            <person name="Bauer D."/>
            <person name="Ohm R.A."/>
            <person name="Barry K.W."/>
            <person name="Spatafora J."/>
            <person name="Grigoriev I.V."/>
            <person name="Martin F.M."/>
            <person name="Pujade-Renaud V."/>
        </authorList>
    </citation>
    <scope>NUCLEOTIDE SEQUENCE [LARGE SCALE GENOMIC DNA]</scope>
    <source>
        <strain evidence="8 9">Philippines</strain>
    </source>
</reference>
<dbReference type="SUPFAM" id="SSF51730">
    <property type="entry name" value="FAD-linked oxidoreductase"/>
    <property type="match status" value="1"/>
</dbReference>
<feature type="compositionally biased region" description="Polar residues" evidence="6">
    <location>
        <begin position="40"/>
        <end position="63"/>
    </location>
</feature>
<keyword evidence="4 5" id="KW-0642">Proline metabolism</keyword>
<comment type="function">
    <text evidence="5">Converts proline to delta-1-pyrroline-5-carboxylate.</text>
</comment>
<dbReference type="Pfam" id="PF01619">
    <property type="entry name" value="Pro_dh"/>
    <property type="match status" value="1"/>
</dbReference>
<proteinExistence type="inferred from homology"/>
<accession>A0A2T2NIP8</accession>
<comment type="catalytic activity">
    <reaction evidence="5">
        <text>L-proline + a quinone = (S)-1-pyrroline-5-carboxylate + a quinol + H(+)</text>
        <dbReference type="Rhea" id="RHEA:23784"/>
        <dbReference type="ChEBI" id="CHEBI:15378"/>
        <dbReference type="ChEBI" id="CHEBI:17388"/>
        <dbReference type="ChEBI" id="CHEBI:24646"/>
        <dbReference type="ChEBI" id="CHEBI:60039"/>
        <dbReference type="ChEBI" id="CHEBI:132124"/>
        <dbReference type="EC" id="1.5.5.2"/>
    </reaction>
</comment>
<dbReference type="AlphaFoldDB" id="A0A2T2NIP8"/>
<dbReference type="EC" id="1.5.5.2" evidence="2 5"/>
<evidence type="ECO:0000256" key="1">
    <source>
        <dbReference type="ARBA" id="ARBA00005869"/>
    </source>
</evidence>
<organism evidence="8 9">
    <name type="scientific">Corynespora cassiicola Philippines</name>
    <dbReference type="NCBI Taxonomy" id="1448308"/>
    <lineage>
        <taxon>Eukaryota</taxon>
        <taxon>Fungi</taxon>
        <taxon>Dikarya</taxon>
        <taxon>Ascomycota</taxon>
        <taxon>Pezizomycotina</taxon>
        <taxon>Dothideomycetes</taxon>
        <taxon>Pleosporomycetidae</taxon>
        <taxon>Pleosporales</taxon>
        <taxon>Corynesporascaceae</taxon>
        <taxon>Corynespora</taxon>
    </lineage>
</organism>
<dbReference type="GO" id="GO:0071949">
    <property type="term" value="F:FAD binding"/>
    <property type="evidence" value="ECO:0007669"/>
    <property type="project" value="TreeGrafter"/>
</dbReference>
<name>A0A2T2NIP8_CORCC</name>
<dbReference type="InterPro" id="IPR002872">
    <property type="entry name" value="Proline_DH_dom"/>
</dbReference>
<dbReference type="GO" id="GO:0004657">
    <property type="term" value="F:proline dehydrogenase activity"/>
    <property type="evidence" value="ECO:0007669"/>
    <property type="project" value="UniProtKB-EC"/>
</dbReference>
<protein>
    <recommendedName>
        <fullName evidence="2 5">Proline dehydrogenase</fullName>
        <ecNumber evidence="2 5">1.5.5.2</ecNumber>
    </recommendedName>
</protein>
<dbReference type="Proteomes" id="UP000240883">
    <property type="component" value="Unassembled WGS sequence"/>
</dbReference>
<keyword evidence="5" id="KW-0274">FAD</keyword>
<evidence type="ECO:0000256" key="2">
    <source>
        <dbReference type="ARBA" id="ARBA00012695"/>
    </source>
</evidence>
<gene>
    <name evidence="8" type="ORF">BS50DRAFT_611390</name>
</gene>
<dbReference type="PANTHER" id="PTHR13914:SF30">
    <property type="entry name" value="PROLINE DEHYDROGENASE"/>
    <property type="match status" value="1"/>
</dbReference>
<dbReference type="GO" id="GO:0005739">
    <property type="term" value="C:mitochondrion"/>
    <property type="evidence" value="ECO:0007669"/>
    <property type="project" value="TreeGrafter"/>
</dbReference>
<evidence type="ECO:0000259" key="7">
    <source>
        <dbReference type="Pfam" id="PF01619"/>
    </source>
</evidence>
<dbReference type="OrthoDB" id="5464at2759"/>
<keyword evidence="9" id="KW-1185">Reference proteome</keyword>
<keyword evidence="3 5" id="KW-0560">Oxidoreductase</keyword>
<dbReference type="Gene3D" id="3.20.20.220">
    <property type="match status" value="1"/>
</dbReference>
<evidence type="ECO:0000313" key="8">
    <source>
        <dbReference type="EMBL" id="PSN65304.1"/>
    </source>
</evidence>
<dbReference type="GO" id="GO:0010133">
    <property type="term" value="P:L-proline catabolic process to L-glutamate"/>
    <property type="evidence" value="ECO:0007669"/>
    <property type="project" value="TreeGrafter"/>
</dbReference>
<sequence>MAGWLHVRRLEAFALNSPYRALSQTPRFVHSSSRRHVSVPTTGPVTPQLLQNTLPTRPASSSTTLARLPTSSVLRSYLITLMSSSPALLALCFGILRRMLESKSYLMNVERNPVLSSLLKSTFYAQFCVGENKNEVVTTTNTLRQLLGYDGIILEYALEVLGGTTPTAEETAREIEVWRKGMLQSIEMAKDGDFIGLKWSGIGRHALHLLKNQQPATPEMWSAITAACDAAAAKNVCLLPGAEEEVTNPGLEAWTMELQKQYNTPERGRATVYTTYQCYLKDISKRLAAHLAQAQEQGFIAGVKLVRGAYLASEPRELIWETKEGTDANYDAMAEAVLERKWTPTVPAPGPDTPFPTVNVVLATHNADSVKKAQRIRANQLLHSLPEALPRLAYAQLLGMADEISQQLVQDPGKQADTQAKVVKCMTWGTTSECLNFLLRRASENKEAALRTGDTRRAMGTELWRRVKATVGLA</sequence>
<dbReference type="InterPro" id="IPR015659">
    <property type="entry name" value="Proline_oxidase"/>
</dbReference>
<comment type="similarity">
    <text evidence="1 5">Belongs to the proline oxidase family.</text>
</comment>